<sequence length="136" mass="15613">MLGREPLDHHRLIALEYRQLYMLAQGLVQHAHERHGHLAQWQCPWSQGPDFPEPDPYDKRSTFRAFQEPGIDQFPRDPARRRVCKSGPARYLGESQLRPSGCEAAKNVRCLGNDAPRIFRAAPQGSPLQQNPMFIE</sequence>
<dbReference type="EMBL" id="BKDJ01000008">
    <property type="protein sequence ID" value="GER23309.1"/>
    <property type="molecule type" value="Genomic_DNA"/>
</dbReference>
<evidence type="ECO:0000313" key="2">
    <source>
        <dbReference type="Proteomes" id="UP000325307"/>
    </source>
</evidence>
<proteinExistence type="predicted"/>
<evidence type="ECO:0000313" key="1">
    <source>
        <dbReference type="EMBL" id="GER23309.1"/>
    </source>
</evidence>
<dbReference type="Proteomes" id="UP000325307">
    <property type="component" value="Unassembled WGS sequence"/>
</dbReference>
<name>A0A5A7NRG5_9MICC</name>
<reference evidence="1 2" key="1">
    <citation type="submission" date="2019-09" db="EMBL/GenBank/DDBJ databases">
        <title>Arthrobacter zafarii sp. nov., a moderately thermotolerant and halotolerant actinobacterium isolated from Cholistan desert soil of Pakistan.</title>
        <authorList>
            <person name="Amin A."/>
            <person name="Ahmed I."/>
            <person name="Khalid N."/>
            <person name="Schumann P."/>
            <person name="Busse H.J."/>
            <person name="Khan I.U."/>
            <person name="Li S."/>
            <person name="Li W.J."/>
        </authorList>
    </citation>
    <scope>NUCLEOTIDE SEQUENCE [LARGE SCALE GENOMIC DNA]</scope>
    <source>
        <strain evidence="1 2">NCCP-1664</strain>
    </source>
</reference>
<accession>A0A5A7NRG5</accession>
<dbReference type="AlphaFoldDB" id="A0A5A7NRG5"/>
<organism evidence="1 2">
    <name type="scientific">Zafaria cholistanensis</name>
    <dbReference type="NCBI Taxonomy" id="1682741"/>
    <lineage>
        <taxon>Bacteria</taxon>
        <taxon>Bacillati</taxon>
        <taxon>Actinomycetota</taxon>
        <taxon>Actinomycetes</taxon>
        <taxon>Micrococcales</taxon>
        <taxon>Micrococcaceae</taxon>
        <taxon>Zafaria</taxon>
    </lineage>
</organism>
<protein>
    <submittedName>
        <fullName evidence="1">Uncharacterized protein</fullName>
    </submittedName>
</protein>
<keyword evidence="2" id="KW-1185">Reference proteome</keyword>
<comment type="caution">
    <text evidence="1">The sequence shown here is derived from an EMBL/GenBank/DDBJ whole genome shotgun (WGS) entry which is preliminary data.</text>
</comment>
<gene>
    <name evidence="1" type="ORF">NCCP1664_18050</name>
</gene>